<protein>
    <recommendedName>
        <fullName evidence="3">histidine kinase</fullName>
        <ecNumber evidence="3">2.7.13.3</ecNumber>
    </recommendedName>
</protein>
<dbReference type="Gene3D" id="6.10.340.10">
    <property type="match status" value="1"/>
</dbReference>
<comment type="catalytic activity">
    <reaction evidence="1">
        <text>ATP + protein L-histidine = ADP + protein N-phospho-L-histidine.</text>
        <dbReference type="EC" id="2.7.13.3"/>
    </reaction>
</comment>
<gene>
    <name evidence="11" type="ORF">SAMN05216190_101137</name>
</gene>
<keyword evidence="5" id="KW-0808">Transferase</keyword>
<evidence type="ECO:0000259" key="9">
    <source>
        <dbReference type="PROSITE" id="PS50109"/>
    </source>
</evidence>
<dbReference type="EMBL" id="FOWX01000001">
    <property type="protein sequence ID" value="SFO82195.1"/>
    <property type="molecule type" value="Genomic_DNA"/>
</dbReference>
<dbReference type="SMART" id="SM00304">
    <property type="entry name" value="HAMP"/>
    <property type="match status" value="1"/>
</dbReference>
<dbReference type="InterPro" id="IPR003660">
    <property type="entry name" value="HAMP_dom"/>
</dbReference>
<feature type="domain" description="HAMP" evidence="10">
    <location>
        <begin position="155"/>
        <end position="207"/>
    </location>
</feature>
<dbReference type="InterPro" id="IPR005467">
    <property type="entry name" value="His_kinase_dom"/>
</dbReference>
<dbReference type="InterPro" id="IPR011712">
    <property type="entry name" value="Sig_transdc_His_kin_sub3_dim/P"/>
</dbReference>
<dbReference type="PANTHER" id="PTHR24421:SF58">
    <property type="entry name" value="SIGNAL TRANSDUCTION HISTIDINE-PROTEIN KINASE_PHOSPHATASE UHPB"/>
    <property type="match status" value="1"/>
</dbReference>
<evidence type="ECO:0000256" key="8">
    <source>
        <dbReference type="SAM" id="Phobius"/>
    </source>
</evidence>
<keyword evidence="7" id="KW-0902">Two-component regulatory system</keyword>
<dbReference type="SUPFAM" id="SSF55874">
    <property type="entry name" value="ATPase domain of HSP90 chaperone/DNA topoisomerase II/histidine kinase"/>
    <property type="match status" value="1"/>
</dbReference>
<evidence type="ECO:0000256" key="4">
    <source>
        <dbReference type="ARBA" id="ARBA00022553"/>
    </source>
</evidence>
<sequence>MSALRRVNLLVSLFFVLVSAAGLALLLRQASYDVQREMQAAEAVVEYLHEAALRDPASLQQGLTDSLRHVRVQWLEVGQTALESEPGWLDRWLGQHLLSARQPALLLQMADGRQVQIAVDPADEIDEVWDSLLQLLLLSVTALILSLLSIRWAVRRGLAVLDELLGGLQRVTDGQLDARLQTHSLPEARQLAGHFNSMATTLQQVQVDNAELTQALLALQERERTRLGQTLHDDLGQYLSGIRAQACLLRAVADRPEAVRSTAQCLEDNCQQLQEGFRALIRDLYPVVLERLELGEALQQLTQDWQVTQGVRCRLLVSDALPRLPLPSKAHLYRLVQEALTNVARHARASEVRVRLQYQGGRLRLLVRDNGIGAQMPQRAGIGLRSIGERARCLGGVLHLNSRPGAGWALCLSIPLEGE</sequence>
<evidence type="ECO:0000256" key="2">
    <source>
        <dbReference type="ARBA" id="ARBA00004370"/>
    </source>
</evidence>
<comment type="subcellular location">
    <subcellularLocation>
        <location evidence="2">Membrane</location>
    </subcellularLocation>
</comment>
<reference evidence="12" key="1">
    <citation type="submission" date="2016-10" db="EMBL/GenBank/DDBJ databases">
        <authorList>
            <person name="Varghese N."/>
            <person name="Submissions S."/>
        </authorList>
    </citation>
    <scope>NUCLEOTIDE SEQUENCE [LARGE SCALE GENOMIC DNA]</scope>
    <source>
        <strain evidence="12">DSM 17834</strain>
    </source>
</reference>
<keyword evidence="8" id="KW-0472">Membrane</keyword>
<evidence type="ECO:0000256" key="3">
    <source>
        <dbReference type="ARBA" id="ARBA00012438"/>
    </source>
</evidence>
<dbReference type="InterPro" id="IPR050482">
    <property type="entry name" value="Sensor_HK_TwoCompSys"/>
</dbReference>
<dbReference type="GO" id="GO:0016020">
    <property type="term" value="C:membrane"/>
    <property type="evidence" value="ECO:0007669"/>
    <property type="project" value="UniProtKB-SubCell"/>
</dbReference>
<evidence type="ECO:0000313" key="11">
    <source>
        <dbReference type="EMBL" id="SFO82195.1"/>
    </source>
</evidence>
<dbReference type="OrthoDB" id="9797605at2"/>
<evidence type="ECO:0000256" key="1">
    <source>
        <dbReference type="ARBA" id="ARBA00000085"/>
    </source>
</evidence>
<name>A0A1I5KB03_9PSED</name>
<accession>A0A1I5KB03</accession>
<dbReference type="Gene3D" id="1.20.5.1930">
    <property type="match status" value="1"/>
</dbReference>
<keyword evidence="8" id="KW-0812">Transmembrane</keyword>
<dbReference type="PROSITE" id="PS50109">
    <property type="entry name" value="HIS_KIN"/>
    <property type="match status" value="1"/>
</dbReference>
<dbReference type="InterPro" id="IPR036890">
    <property type="entry name" value="HATPase_C_sf"/>
</dbReference>
<dbReference type="CDD" id="cd16917">
    <property type="entry name" value="HATPase_UhpB-NarQ-NarX-like"/>
    <property type="match status" value="1"/>
</dbReference>
<proteinExistence type="predicted"/>
<dbReference type="AlphaFoldDB" id="A0A1I5KB03"/>
<dbReference type="Pfam" id="PF00672">
    <property type="entry name" value="HAMP"/>
    <property type="match status" value="1"/>
</dbReference>
<dbReference type="Pfam" id="PF07730">
    <property type="entry name" value="HisKA_3"/>
    <property type="match status" value="1"/>
</dbReference>
<evidence type="ECO:0000256" key="7">
    <source>
        <dbReference type="ARBA" id="ARBA00023012"/>
    </source>
</evidence>
<evidence type="ECO:0000259" key="10">
    <source>
        <dbReference type="PROSITE" id="PS50885"/>
    </source>
</evidence>
<dbReference type="Gene3D" id="3.30.565.10">
    <property type="entry name" value="Histidine kinase-like ATPase, C-terminal domain"/>
    <property type="match status" value="1"/>
</dbReference>
<keyword evidence="4" id="KW-0597">Phosphoprotein</keyword>
<keyword evidence="8" id="KW-1133">Transmembrane helix</keyword>
<dbReference type="GO" id="GO:0046983">
    <property type="term" value="F:protein dimerization activity"/>
    <property type="evidence" value="ECO:0007669"/>
    <property type="project" value="InterPro"/>
</dbReference>
<evidence type="ECO:0000256" key="5">
    <source>
        <dbReference type="ARBA" id="ARBA00022679"/>
    </source>
</evidence>
<keyword evidence="12" id="KW-1185">Reference proteome</keyword>
<dbReference type="CDD" id="cd06225">
    <property type="entry name" value="HAMP"/>
    <property type="match status" value="1"/>
</dbReference>
<organism evidence="11 12">
    <name type="scientific">Pseudomonas borbori</name>
    <dbReference type="NCBI Taxonomy" id="289003"/>
    <lineage>
        <taxon>Bacteria</taxon>
        <taxon>Pseudomonadati</taxon>
        <taxon>Pseudomonadota</taxon>
        <taxon>Gammaproteobacteria</taxon>
        <taxon>Pseudomonadales</taxon>
        <taxon>Pseudomonadaceae</taxon>
        <taxon>Pseudomonas</taxon>
    </lineage>
</organism>
<dbReference type="Proteomes" id="UP000198784">
    <property type="component" value="Unassembled WGS sequence"/>
</dbReference>
<dbReference type="RefSeq" id="WP_090496771.1">
    <property type="nucleotide sequence ID" value="NZ_FOWX01000001.1"/>
</dbReference>
<dbReference type="GO" id="GO:0000155">
    <property type="term" value="F:phosphorelay sensor kinase activity"/>
    <property type="evidence" value="ECO:0007669"/>
    <property type="project" value="InterPro"/>
</dbReference>
<evidence type="ECO:0000256" key="6">
    <source>
        <dbReference type="ARBA" id="ARBA00022777"/>
    </source>
</evidence>
<dbReference type="PROSITE" id="PS50885">
    <property type="entry name" value="HAMP"/>
    <property type="match status" value="1"/>
</dbReference>
<dbReference type="EC" id="2.7.13.3" evidence="3"/>
<dbReference type="InterPro" id="IPR003594">
    <property type="entry name" value="HATPase_dom"/>
</dbReference>
<dbReference type="STRING" id="289003.SAMN05216190_101137"/>
<feature type="domain" description="Histidine kinase" evidence="9">
    <location>
        <begin position="230"/>
        <end position="418"/>
    </location>
</feature>
<feature type="transmembrane region" description="Helical" evidence="8">
    <location>
        <begin position="7"/>
        <end position="27"/>
    </location>
</feature>
<dbReference type="PANTHER" id="PTHR24421">
    <property type="entry name" value="NITRATE/NITRITE SENSOR PROTEIN NARX-RELATED"/>
    <property type="match status" value="1"/>
</dbReference>
<evidence type="ECO:0000313" key="12">
    <source>
        <dbReference type="Proteomes" id="UP000198784"/>
    </source>
</evidence>
<dbReference type="Pfam" id="PF02518">
    <property type="entry name" value="HATPase_c"/>
    <property type="match status" value="1"/>
</dbReference>
<keyword evidence="6 11" id="KW-0418">Kinase</keyword>